<feature type="transmembrane region" description="Helical" evidence="7">
    <location>
        <begin position="37"/>
        <end position="57"/>
    </location>
</feature>
<evidence type="ECO:0000256" key="5">
    <source>
        <dbReference type="ARBA" id="ARBA00023136"/>
    </source>
</evidence>
<organism evidence="9">
    <name type="scientific">freshwater metagenome</name>
    <dbReference type="NCBI Taxonomy" id="449393"/>
    <lineage>
        <taxon>unclassified sequences</taxon>
        <taxon>metagenomes</taxon>
        <taxon>ecological metagenomes</taxon>
    </lineage>
</organism>
<keyword evidence="3 7" id="KW-0812">Transmembrane</keyword>
<dbReference type="GO" id="GO:0005886">
    <property type="term" value="C:plasma membrane"/>
    <property type="evidence" value="ECO:0007669"/>
    <property type="project" value="UniProtKB-SubCell"/>
</dbReference>
<evidence type="ECO:0000256" key="4">
    <source>
        <dbReference type="ARBA" id="ARBA00022989"/>
    </source>
</evidence>
<feature type="transmembrane region" description="Helical" evidence="7">
    <location>
        <begin position="85"/>
        <end position="105"/>
    </location>
</feature>
<dbReference type="Pfam" id="PF12270">
    <property type="entry name" value="Cyt_c_ox_IV"/>
    <property type="match status" value="1"/>
</dbReference>
<evidence type="ECO:0000256" key="1">
    <source>
        <dbReference type="ARBA" id="ARBA00004651"/>
    </source>
</evidence>
<comment type="catalytic activity">
    <reaction evidence="6">
        <text>4 Fe(II)-[cytochrome c] + O2 + 8 H(+)(in) = 4 Fe(III)-[cytochrome c] + 2 H2O + 4 H(+)(out)</text>
        <dbReference type="Rhea" id="RHEA:11436"/>
        <dbReference type="Rhea" id="RHEA-COMP:10350"/>
        <dbReference type="Rhea" id="RHEA-COMP:14399"/>
        <dbReference type="ChEBI" id="CHEBI:15377"/>
        <dbReference type="ChEBI" id="CHEBI:15378"/>
        <dbReference type="ChEBI" id="CHEBI:15379"/>
        <dbReference type="ChEBI" id="CHEBI:29033"/>
        <dbReference type="ChEBI" id="CHEBI:29034"/>
        <dbReference type="EC" id="7.1.1.9"/>
    </reaction>
</comment>
<reference evidence="9" key="1">
    <citation type="submission" date="2020-05" db="EMBL/GenBank/DDBJ databases">
        <authorList>
            <person name="Chiriac C."/>
            <person name="Salcher M."/>
            <person name="Ghai R."/>
            <person name="Kavagutti S V."/>
        </authorList>
    </citation>
    <scope>NUCLEOTIDE SEQUENCE</scope>
</reference>
<accession>A0A6J6GW73</accession>
<evidence type="ECO:0000313" key="9">
    <source>
        <dbReference type="EMBL" id="CAB4604173.1"/>
    </source>
</evidence>
<name>A0A6J6GW73_9ZZZZ</name>
<dbReference type="EMBL" id="CAEZSH010000051">
    <property type="protein sequence ID" value="CAB4537326.1"/>
    <property type="molecule type" value="Genomic_DNA"/>
</dbReference>
<dbReference type="EMBL" id="CAEZUW010000001">
    <property type="protein sequence ID" value="CAB4604173.1"/>
    <property type="molecule type" value="Genomic_DNA"/>
</dbReference>
<keyword evidence="2" id="KW-1003">Cell membrane</keyword>
<protein>
    <submittedName>
        <fullName evidence="9">Unannotated protein</fullName>
    </submittedName>
</protein>
<feature type="transmembrane region" description="Helical" evidence="7">
    <location>
        <begin position="7"/>
        <end position="25"/>
    </location>
</feature>
<keyword evidence="4 7" id="KW-1133">Transmembrane helix</keyword>
<gene>
    <name evidence="8" type="ORF">UFOPK1410_00534</name>
    <name evidence="9" type="ORF">UFOPK1855_00003</name>
</gene>
<proteinExistence type="predicted"/>
<evidence type="ECO:0000256" key="7">
    <source>
        <dbReference type="SAM" id="Phobius"/>
    </source>
</evidence>
<evidence type="ECO:0000256" key="2">
    <source>
        <dbReference type="ARBA" id="ARBA00022475"/>
    </source>
</evidence>
<dbReference type="GO" id="GO:0004129">
    <property type="term" value="F:cytochrome-c oxidase activity"/>
    <property type="evidence" value="ECO:0007669"/>
    <property type="project" value="UniProtKB-EC"/>
</dbReference>
<dbReference type="InterPro" id="IPR021050">
    <property type="entry name" value="Cyt_c_oxidase_su4_actinobac"/>
</dbReference>
<evidence type="ECO:0000256" key="3">
    <source>
        <dbReference type="ARBA" id="ARBA00022692"/>
    </source>
</evidence>
<dbReference type="AlphaFoldDB" id="A0A6J6GW73"/>
<comment type="subcellular location">
    <subcellularLocation>
        <location evidence="1">Cell membrane</location>
        <topology evidence="1">Multi-pass membrane protein</topology>
    </subcellularLocation>
</comment>
<feature type="transmembrane region" description="Helical" evidence="7">
    <location>
        <begin position="111"/>
        <end position="130"/>
    </location>
</feature>
<keyword evidence="5 7" id="KW-0472">Membrane</keyword>
<dbReference type="PIRSF" id="PIRSF017385">
    <property type="entry name" value="CtaF"/>
    <property type="match status" value="1"/>
</dbReference>
<sequence length="139" mass="15570">MRTNANIFWLLTVFYIVSAGGYAAWGLLDPNYGHIEVVGFAAISMLVFMSGFIGFYIEKTARVQGPVPEDNLDARIEDGESEIGFFAPWSWWPFFLGLFAALAFASLAVGWWMFFIAFPLALIAIIGFVFEHSRGHHAH</sequence>
<evidence type="ECO:0000256" key="6">
    <source>
        <dbReference type="ARBA" id="ARBA00047816"/>
    </source>
</evidence>
<evidence type="ECO:0000313" key="8">
    <source>
        <dbReference type="EMBL" id="CAB4537326.1"/>
    </source>
</evidence>
<dbReference type="GO" id="GO:0022900">
    <property type="term" value="P:electron transport chain"/>
    <property type="evidence" value="ECO:0007669"/>
    <property type="project" value="InterPro"/>
</dbReference>